<comment type="function">
    <text evidence="5">Catalyzes the methylation of C-1 in cobalt-precorrin-5B to form cobalt-precorrin-6A.</text>
</comment>
<dbReference type="AlphaFoldDB" id="A0A6L8W8A0"/>
<dbReference type="Pfam" id="PF01888">
    <property type="entry name" value="CbiD"/>
    <property type="match status" value="1"/>
</dbReference>
<evidence type="ECO:0000256" key="5">
    <source>
        <dbReference type="HAMAP-Rule" id="MF_00787"/>
    </source>
</evidence>
<proteinExistence type="inferred from homology"/>
<sequence>MKEKSIKELRYGWTTGACATAATKAALTAFFSEEFPDPVTITLPRGQTPAFALATEEKGADFSRASIIKDAGDDPDVTHLARVISTVRRGTAGSGIRFQAGEGVGTVTKEGLPISVGEAAINPVPRQMMTEVVTEIIREFGESPDIEIEIGIENGEELARHTMNGRLGIVGGLSVLGTTGIVVPYSCASWIASIHRGIDVARANNLTHLAASTGSTSEKAVAAIYDLPETALLDMGDFAGGVLKYLKKHPVPHLTIAGGFAKITKLAQGHMDLHSGRSRVDFNWLADQLATLGADRKLMEMTREANTAMQVLQYSREAELSLADLVAKRAKEVASDIAGGAVMINILIFDRSGHLVGRSDG</sequence>
<comment type="similarity">
    <text evidence="5">Belongs to the CbiD family.</text>
</comment>
<keyword evidence="4 5" id="KW-0949">S-adenosyl-L-methionine</keyword>
<dbReference type="NCBIfam" id="NF000849">
    <property type="entry name" value="PRK00075.1-1"/>
    <property type="match status" value="1"/>
</dbReference>
<gene>
    <name evidence="5" type="primary">cbiD</name>
    <name evidence="6" type="ORF">GQE98_11795</name>
</gene>
<dbReference type="GO" id="GO:0032259">
    <property type="term" value="P:methylation"/>
    <property type="evidence" value="ECO:0007669"/>
    <property type="project" value="UniProtKB-KW"/>
</dbReference>
<protein>
    <recommendedName>
        <fullName evidence="5">Cobalt-precorrin-5B C(1)-methyltransferase</fullName>
        <ecNumber evidence="5">2.1.1.195</ecNumber>
    </recommendedName>
    <alternativeName>
        <fullName evidence="5">Cobalt-precorrin-6A synthase</fullName>
    </alternativeName>
</protein>
<dbReference type="InterPro" id="IPR002748">
    <property type="entry name" value="CbiD"/>
</dbReference>
<dbReference type="PIRSF" id="PIRSF026782">
    <property type="entry name" value="CbiD"/>
    <property type="match status" value="1"/>
</dbReference>
<dbReference type="EC" id="2.1.1.195" evidence="5"/>
<keyword evidence="2 5" id="KW-0489">Methyltransferase</keyword>
<comment type="pathway">
    <text evidence="5">Cofactor biosynthesis; adenosylcobalamin biosynthesis; cob(II)yrinate a,c-diamide from sirohydrochlorin (anaerobic route): step 6/10.</text>
</comment>
<keyword evidence="1 5" id="KW-0169">Cobalamin biosynthesis</keyword>
<dbReference type="UniPathway" id="UPA00148">
    <property type="reaction ID" value="UER00227"/>
</dbReference>
<accession>A0A6L8W8A0</accession>
<dbReference type="InterPro" id="IPR036074">
    <property type="entry name" value="CbiD_sf"/>
</dbReference>
<evidence type="ECO:0000256" key="2">
    <source>
        <dbReference type="ARBA" id="ARBA00022603"/>
    </source>
</evidence>
<dbReference type="SUPFAM" id="SSF111342">
    <property type="entry name" value="CbiD-like"/>
    <property type="match status" value="1"/>
</dbReference>
<dbReference type="PANTHER" id="PTHR35863:SF1">
    <property type="entry name" value="COBALT-PRECORRIN-5B C(1)-METHYLTRANSFERASE"/>
    <property type="match status" value="1"/>
</dbReference>
<evidence type="ECO:0000256" key="1">
    <source>
        <dbReference type="ARBA" id="ARBA00022573"/>
    </source>
</evidence>
<organism evidence="6 7">
    <name type="scientific">Sneathiella litorea</name>
    <dbReference type="NCBI Taxonomy" id="2606216"/>
    <lineage>
        <taxon>Bacteria</taxon>
        <taxon>Pseudomonadati</taxon>
        <taxon>Pseudomonadota</taxon>
        <taxon>Alphaproteobacteria</taxon>
        <taxon>Sneathiellales</taxon>
        <taxon>Sneathiellaceae</taxon>
        <taxon>Sneathiella</taxon>
    </lineage>
</organism>
<dbReference type="GO" id="GO:0008168">
    <property type="term" value="F:methyltransferase activity"/>
    <property type="evidence" value="ECO:0007669"/>
    <property type="project" value="UniProtKB-UniRule"/>
</dbReference>
<dbReference type="GO" id="GO:0019251">
    <property type="term" value="P:anaerobic cobalamin biosynthetic process"/>
    <property type="evidence" value="ECO:0007669"/>
    <property type="project" value="UniProtKB-UniRule"/>
</dbReference>
<dbReference type="NCBIfam" id="TIGR00312">
    <property type="entry name" value="cbiD"/>
    <property type="match status" value="1"/>
</dbReference>
<dbReference type="Proteomes" id="UP000476030">
    <property type="component" value="Unassembled WGS sequence"/>
</dbReference>
<keyword evidence="7" id="KW-1185">Reference proteome</keyword>
<name>A0A6L8W8A0_9PROT</name>
<reference evidence="6 7" key="1">
    <citation type="submission" date="2019-12" db="EMBL/GenBank/DDBJ databases">
        <title>Snethiella sp. nov. sp. isolated from sea sand.</title>
        <authorList>
            <person name="Kim J."/>
            <person name="Jeong S.E."/>
            <person name="Jung H.S."/>
            <person name="Jeon C.O."/>
        </authorList>
    </citation>
    <scope>NUCLEOTIDE SEQUENCE [LARGE SCALE GENOMIC DNA]</scope>
    <source>
        <strain evidence="6 7">DP05</strain>
    </source>
</reference>
<comment type="caution">
    <text evidence="6">The sequence shown here is derived from an EMBL/GenBank/DDBJ whole genome shotgun (WGS) entry which is preliminary data.</text>
</comment>
<comment type="catalytic activity">
    <reaction evidence="5">
        <text>Co-precorrin-5B + S-adenosyl-L-methionine = Co-precorrin-6A + S-adenosyl-L-homocysteine</text>
        <dbReference type="Rhea" id="RHEA:26285"/>
        <dbReference type="ChEBI" id="CHEBI:57856"/>
        <dbReference type="ChEBI" id="CHEBI:59789"/>
        <dbReference type="ChEBI" id="CHEBI:60063"/>
        <dbReference type="ChEBI" id="CHEBI:60064"/>
        <dbReference type="EC" id="2.1.1.195"/>
    </reaction>
</comment>
<evidence type="ECO:0000256" key="4">
    <source>
        <dbReference type="ARBA" id="ARBA00022691"/>
    </source>
</evidence>
<evidence type="ECO:0000313" key="6">
    <source>
        <dbReference type="EMBL" id="MZR31315.1"/>
    </source>
</evidence>
<dbReference type="HAMAP" id="MF_00787">
    <property type="entry name" value="CbiD"/>
    <property type="match status" value="1"/>
</dbReference>
<evidence type="ECO:0000256" key="3">
    <source>
        <dbReference type="ARBA" id="ARBA00022679"/>
    </source>
</evidence>
<dbReference type="Gene3D" id="3.30.2110.10">
    <property type="entry name" value="CbiD-like"/>
    <property type="match status" value="1"/>
</dbReference>
<keyword evidence="3 5" id="KW-0808">Transferase</keyword>
<evidence type="ECO:0000313" key="7">
    <source>
        <dbReference type="Proteomes" id="UP000476030"/>
    </source>
</evidence>
<dbReference type="EMBL" id="WTUW01000002">
    <property type="protein sequence ID" value="MZR31315.1"/>
    <property type="molecule type" value="Genomic_DNA"/>
</dbReference>
<dbReference type="PANTHER" id="PTHR35863">
    <property type="entry name" value="COBALT-PRECORRIN-5B C(1)-METHYLTRANSFERASE"/>
    <property type="match status" value="1"/>
</dbReference>